<dbReference type="InterPro" id="IPR026444">
    <property type="entry name" value="Secre_tail"/>
</dbReference>
<name>A0ABX5E7H1_NONUL</name>
<feature type="domain" description="LTD" evidence="2">
    <location>
        <begin position="540"/>
        <end position="657"/>
    </location>
</feature>
<comment type="caution">
    <text evidence="3">The sequence shown here is derived from an EMBL/GenBank/DDBJ whole genome shotgun (WGS) entry which is preliminary data.</text>
</comment>
<keyword evidence="4" id="KW-1185">Reference proteome</keyword>
<dbReference type="InterPro" id="IPR001322">
    <property type="entry name" value="Lamin_tail_dom"/>
</dbReference>
<dbReference type="PANTHER" id="PTHR40050">
    <property type="entry name" value="INNER SPORE COAT PROTEIN H"/>
    <property type="match status" value="1"/>
</dbReference>
<dbReference type="InterPro" id="IPR036415">
    <property type="entry name" value="Lamin_tail_dom_sf"/>
</dbReference>
<evidence type="ECO:0000313" key="3">
    <source>
        <dbReference type="EMBL" id="PRX14540.1"/>
    </source>
</evidence>
<organism evidence="3 4">
    <name type="scientific">Nonlabens ulvanivorans</name>
    <name type="common">Persicivirga ulvanivorans</name>
    <dbReference type="NCBI Taxonomy" id="906888"/>
    <lineage>
        <taxon>Bacteria</taxon>
        <taxon>Pseudomonadati</taxon>
        <taxon>Bacteroidota</taxon>
        <taxon>Flavobacteriia</taxon>
        <taxon>Flavobacteriales</taxon>
        <taxon>Flavobacteriaceae</taxon>
        <taxon>Nonlabens</taxon>
    </lineage>
</organism>
<dbReference type="NCBIfam" id="NF041940">
    <property type="entry name" value="choice_anch_X"/>
    <property type="match status" value="1"/>
</dbReference>
<reference evidence="3 4" key="1">
    <citation type="submission" date="2018-03" db="EMBL/GenBank/DDBJ databases">
        <title>Genomic Encyclopedia of Archaeal and Bacterial Type Strains, Phase II (KMG-II): from individual species to whole genera.</title>
        <authorList>
            <person name="Goeker M."/>
        </authorList>
    </citation>
    <scope>NUCLEOTIDE SEQUENCE [LARGE SCALE GENOMIC DNA]</scope>
    <source>
        <strain evidence="3 4">DSM 22727</strain>
    </source>
</reference>
<dbReference type="InterPro" id="IPR014867">
    <property type="entry name" value="Spore_coat_CotH_CotH2/3/7"/>
</dbReference>
<dbReference type="Proteomes" id="UP000239997">
    <property type="component" value="Unassembled WGS sequence"/>
</dbReference>
<dbReference type="SUPFAM" id="SSF74853">
    <property type="entry name" value="Lamin A/C globular tail domain"/>
    <property type="match status" value="1"/>
</dbReference>
<dbReference type="Pfam" id="PF00932">
    <property type="entry name" value="LTD"/>
    <property type="match status" value="1"/>
</dbReference>
<evidence type="ECO:0000259" key="2">
    <source>
        <dbReference type="PROSITE" id="PS51841"/>
    </source>
</evidence>
<dbReference type="Gene3D" id="2.60.40.1260">
    <property type="entry name" value="Lamin Tail domain"/>
    <property type="match status" value="1"/>
</dbReference>
<dbReference type="EMBL" id="PVNA01000002">
    <property type="protein sequence ID" value="PRX14540.1"/>
    <property type="molecule type" value="Genomic_DNA"/>
</dbReference>
<dbReference type="PANTHER" id="PTHR40050:SF1">
    <property type="entry name" value="INNER SPORE COAT PROTEIN H"/>
    <property type="match status" value="1"/>
</dbReference>
<dbReference type="PROSITE" id="PS51841">
    <property type="entry name" value="LTD"/>
    <property type="match status" value="1"/>
</dbReference>
<sequence length="786" mass="87308">MKLKSNLNNKTLIMKKTLLLFLLLVQVATVYSQTLYDMNTIQDVRIVFAQSNWDALLDAEKAGADGYIAATSVTINGTVFNNVGVKYKGNSSYRANQTKNPFHIELDTYVDQDYEGYTDLKLANVYFDPSFVRETVSYNIVNKYMDAPQANYANVYVNGTLIGLYTNVESISKKFVNKHFNSNDNAFFSCSPPAGAGPQGNDFPSLQYLGTNYTSYEDAYEIKSDVTGTGWDDLIELTRILNTDINNIETVLDVDAALWMLAFDNVMVNLDSYLGQFKQNYYLYKDDNGRFRPVVWDLNMSFGTFGQTGSGGSLNSTTQKSQLTHLLHENDAAWPLMSKLMAVPRYKKMYLAHFKTILTENISNSDYLTSANAYQNIIDLAVQADNNKFYSYAQFNSNINSDVNAQMNTASGLTNLMSARSTYLLAQSDFTAIQPSITAVAPSVATPIIGNTITVTAQVTNTNTTAVYLGYREGDFVPFTKILMYDDGAHNDGAAGDNIYGIDLPITNSLTQYYIYAENNNIGAFSPARAEYEYHSIVATYTTITPGDLVINEIMASNSTTAVDDDGEYEDWVELYNNSSSTLSLDNLYLSDDATDPLMWQFPSGTTIAPDSYLIVWCDKDLTQTGLHADLKFSSNGEDAVLSYDNGTVIESITFGAQTTDMGYARVPNGTGNFVIQAPTFGTNNETLSNSDFELITDYSIYPNPVNEVININTNNGSINQIALYNLQGQQLMSLKFNGEQQSQLDLTNYTQGIYLLTINNQQTVKVIKQKVDNYLQQKKPAKLAL</sequence>
<keyword evidence="1" id="KW-0732">Signal</keyword>
<dbReference type="Pfam" id="PF08757">
    <property type="entry name" value="CotH"/>
    <property type="match status" value="1"/>
</dbReference>
<evidence type="ECO:0000256" key="1">
    <source>
        <dbReference type="ARBA" id="ARBA00022729"/>
    </source>
</evidence>
<protein>
    <submittedName>
        <fullName evidence="3">Secreted protein (Por secretion system target)</fullName>
    </submittedName>
</protein>
<dbReference type="Pfam" id="PF18962">
    <property type="entry name" value="Por_Secre_tail"/>
    <property type="match status" value="1"/>
</dbReference>
<evidence type="ECO:0000313" key="4">
    <source>
        <dbReference type="Proteomes" id="UP000239997"/>
    </source>
</evidence>
<accession>A0ABX5E7H1</accession>
<dbReference type="NCBIfam" id="TIGR04183">
    <property type="entry name" value="Por_Secre_tail"/>
    <property type="match status" value="1"/>
</dbReference>
<gene>
    <name evidence="3" type="ORF">LY02_01571</name>
</gene>
<proteinExistence type="predicted"/>